<dbReference type="GO" id="GO:0016301">
    <property type="term" value="F:kinase activity"/>
    <property type="evidence" value="ECO:0007669"/>
    <property type="project" value="UniProtKB-KW"/>
</dbReference>
<dbReference type="InterPro" id="IPR050306">
    <property type="entry name" value="PfkB_Carbo_kinase"/>
</dbReference>
<dbReference type="InterPro" id="IPR002139">
    <property type="entry name" value="Ribo/fructo_kinase"/>
</dbReference>
<comment type="similarity">
    <text evidence="1 6">Belongs to the carbohydrate kinase PfkB family.</text>
</comment>
<evidence type="ECO:0000256" key="3">
    <source>
        <dbReference type="ARBA" id="ARBA00022741"/>
    </source>
</evidence>
<organism evidence="8 9">
    <name type="scientific">Paraherbaspirillum soli</name>
    <dbReference type="NCBI Taxonomy" id="631222"/>
    <lineage>
        <taxon>Bacteria</taxon>
        <taxon>Pseudomonadati</taxon>
        <taxon>Pseudomonadota</taxon>
        <taxon>Betaproteobacteria</taxon>
        <taxon>Burkholderiales</taxon>
        <taxon>Oxalobacteraceae</taxon>
        <taxon>Paraherbaspirillum</taxon>
    </lineage>
</organism>
<keyword evidence="3" id="KW-0547">Nucleotide-binding</keyword>
<dbReference type="PROSITE" id="PS00584">
    <property type="entry name" value="PFKB_KINASES_2"/>
    <property type="match status" value="1"/>
</dbReference>
<evidence type="ECO:0000256" key="4">
    <source>
        <dbReference type="ARBA" id="ARBA00022777"/>
    </source>
</evidence>
<gene>
    <name evidence="8" type="ORF">ACFPM8_09355</name>
</gene>
<dbReference type="InterPro" id="IPR029056">
    <property type="entry name" value="Ribokinase-like"/>
</dbReference>
<name>A0ABW0MB81_9BURK</name>
<keyword evidence="2 6" id="KW-0808">Transferase</keyword>
<dbReference type="CDD" id="cd01167">
    <property type="entry name" value="bac_FRK"/>
    <property type="match status" value="1"/>
</dbReference>
<dbReference type="RefSeq" id="WP_378997232.1">
    <property type="nucleotide sequence ID" value="NZ_JBHSMT010000013.1"/>
</dbReference>
<proteinExistence type="inferred from homology"/>
<dbReference type="SUPFAM" id="SSF53613">
    <property type="entry name" value="Ribokinase-like"/>
    <property type="match status" value="1"/>
</dbReference>
<evidence type="ECO:0000313" key="8">
    <source>
        <dbReference type="EMBL" id="MFC5474166.1"/>
    </source>
</evidence>
<evidence type="ECO:0000313" key="9">
    <source>
        <dbReference type="Proteomes" id="UP001596045"/>
    </source>
</evidence>
<dbReference type="Pfam" id="PF00294">
    <property type="entry name" value="PfkB"/>
    <property type="match status" value="1"/>
</dbReference>
<dbReference type="EMBL" id="JBHSMT010000013">
    <property type="protein sequence ID" value="MFC5474166.1"/>
    <property type="molecule type" value="Genomic_DNA"/>
</dbReference>
<dbReference type="InterPro" id="IPR011611">
    <property type="entry name" value="PfkB_dom"/>
</dbReference>
<evidence type="ECO:0000256" key="1">
    <source>
        <dbReference type="ARBA" id="ARBA00010688"/>
    </source>
</evidence>
<feature type="domain" description="Carbohydrate kinase PfkB" evidence="7">
    <location>
        <begin position="17"/>
        <end position="308"/>
    </location>
</feature>
<evidence type="ECO:0000256" key="6">
    <source>
        <dbReference type="RuleBase" id="RU003704"/>
    </source>
</evidence>
<accession>A0ABW0MB81</accession>
<keyword evidence="5" id="KW-0067">ATP-binding</keyword>
<reference evidence="9" key="1">
    <citation type="journal article" date="2019" name="Int. J. Syst. Evol. Microbiol.">
        <title>The Global Catalogue of Microorganisms (GCM) 10K type strain sequencing project: providing services to taxonomists for standard genome sequencing and annotation.</title>
        <authorList>
            <consortium name="The Broad Institute Genomics Platform"/>
            <consortium name="The Broad Institute Genome Sequencing Center for Infectious Disease"/>
            <person name="Wu L."/>
            <person name="Ma J."/>
        </authorList>
    </citation>
    <scope>NUCLEOTIDE SEQUENCE [LARGE SCALE GENOMIC DNA]</scope>
    <source>
        <strain evidence="9">JCM 17066</strain>
    </source>
</reference>
<evidence type="ECO:0000256" key="2">
    <source>
        <dbReference type="ARBA" id="ARBA00022679"/>
    </source>
</evidence>
<comment type="caution">
    <text evidence="8">The sequence shown here is derived from an EMBL/GenBank/DDBJ whole genome shotgun (WGS) entry which is preliminary data.</text>
</comment>
<evidence type="ECO:0000259" key="7">
    <source>
        <dbReference type="Pfam" id="PF00294"/>
    </source>
</evidence>
<protein>
    <submittedName>
        <fullName evidence="8">Carbohydrate kinase</fullName>
        <ecNumber evidence="8">2.7.1.-</ecNumber>
    </submittedName>
</protein>
<dbReference type="PANTHER" id="PTHR43085">
    <property type="entry name" value="HEXOKINASE FAMILY MEMBER"/>
    <property type="match status" value="1"/>
</dbReference>
<dbReference type="PANTHER" id="PTHR43085:SF1">
    <property type="entry name" value="PSEUDOURIDINE KINASE-RELATED"/>
    <property type="match status" value="1"/>
</dbReference>
<sequence length="322" mass="34080">MPKAIKTPADAPLPQFVSIGEALTDLIRVDGDQWLSKTGGAGWNVARAAASLGLSAAFAGAISQDWFGDALSAASQAAGLDLRFLQRVPCSPLLAVVYQTSPPQYNFIGDDSADLAFDPAALPAAWQQAVQWAHFGGISLTRAPLANRLIELAQDLKRRGVRISYDPNFRNVMDQRYDPVLTEMARLADVIKVSDEDLRGLFRTDDTDAALAALRNINPEAAILLTLGAQGASLFVGAQNWHVAPPAIEIVDTVGAGDAGVAGLICSLMEEANAAPQSVPAAANWLRHLQFSVACGSAACLNAGAKPPQLTQVQPLLERIQH</sequence>
<dbReference type="EC" id="2.7.1.-" evidence="8"/>
<keyword evidence="4 6" id="KW-0418">Kinase</keyword>
<dbReference type="PRINTS" id="PR00990">
    <property type="entry name" value="RIBOKINASE"/>
</dbReference>
<keyword evidence="9" id="KW-1185">Reference proteome</keyword>
<dbReference type="InterPro" id="IPR002173">
    <property type="entry name" value="Carboh/pur_kinase_PfkB_CS"/>
</dbReference>
<dbReference type="Proteomes" id="UP001596045">
    <property type="component" value="Unassembled WGS sequence"/>
</dbReference>
<evidence type="ECO:0000256" key="5">
    <source>
        <dbReference type="ARBA" id="ARBA00022840"/>
    </source>
</evidence>
<dbReference type="Gene3D" id="3.40.1190.20">
    <property type="match status" value="1"/>
</dbReference>